<feature type="transmembrane region" description="Helical" evidence="4">
    <location>
        <begin position="29"/>
        <end position="52"/>
    </location>
</feature>
<comment type="similarity">
    <text evidence="1">Belongs to the glycosyl hydrolase 25 family.</text>
</comment>
<keyword evidence="4" id="KW-0812">Transmembrane</keyword>
<dbReference type="AlphaFoldDB" id="A0A926I5H6"/>
<organism evidence="5 6">
    <name type="scientific">Lentihominibacter hominis</name>
    <dbReference type="NCBI Taxonomy" id="2763645"/>
    <lineage>
        <taxon>Bacteria</taxon>
        <taxon>Bacillati</taxon>
        <taxon>Bacillota</taxon>
        <taxon>Clostridia</taxon>
        <taxon>Peptostreptococcales</taxon>
        <taxon>Anaerovoracaceae</taxon>
        <taxon>Lentihominibacter</taxon>
    </lineage>
</organism>
<dbReference type="Gene3D" id="3.20.20.80">
    <property type="entry name" value="Glycosidases"/>
    <property type="match status" value="1"/>
</dbReference>
<keyword evidence="4" id="KW-1133">Transmembrane helix</keyword>
<evidence type="ECO:0000256" key="1">
    <source>
        <dbReference type="ARBA" id="ARBA00010646"/>
    </source>
</evidence>
<keyword evidence="3" id="KW-0326">Glycosidase</keyword>
<dbReference type="InterPro" id="IPR002053">
    <property type="entry name" value="Glyco_hydro_25"/>
</dbReference>
<keyword evidence="4" id="KW-0472">Membrane</keyword>
<evidence type="ECO:0000256" key="4">
    <source>
        <dbReference type="SAM" id="Phobius"/>
    </source>
</evidence>
<accession>A0A926I5H6</accession>
<evidence type="ECO:0000256" key="2">
    <source>
        <dbReference type="ARBA" id="ARBA00022801"/>
    </source>
</evidence>
<evidence type="ECO:0000256" key="3">
    <source>
        <dbReference type="ARBA" id="ARBA00023295"/>
    </source>
</evidence>
<dbReference type="PANTHER" id="PTHR34135">
    <property type="entry name" value="LYSOZYME"/>
    <property type="match status" value="1"/>
</dbReference>
<dbReference type="Proteomes" id="UP000610862">
    <property type="component" value="Unassembled WGS sequence"/>
</dbReference>
<keyword evidence="6" id="KW-1185">Reference proteome</keyword>
<reference evidence="5" key="1">
    <citation type="submission" date="2020-08" db="EMBL/GenBank/DDBJ databases">
        <title>Genome public.</title>
        <authorList>
            <person name="Liu C."/>
            <person name="Sun Q."/>
        </authorList>
    </citation>
    <scope>NUCLEOTIDE SEQUENCE</scope>
    <source>
        <strain evidence="5">NSJ-24</strain>
    </source>
</reference>
<dbReference type="EMBL" id="JACRTA010000003">
    <property type="protein sequence ID" value="MBC8568904.1"/>
    <property type="molecule type" value="Genomic_DNA"/>
</dbReference>
<dbReference type="SMART" id="SM00641">
    <property type="entry name" value="Glyco_25"/>
    <property type="match status" value="1"/>
</dbReference>
<name>A0A926I5H6_9FIRM</name>
<dbReference type="GO" id="GO:0016998">
    <property type="term" value="P:cell wall macromolecule catabolic process"/>
    <property type="evidence" value="ECO:0007669"/>
    <property type="project" value="InterPro"/>
</dbReference>
<protein>
    <submittedName>
        <fullName evidence="5">Glycoside hydrolase family 25</fullName>
    </submittedName>
</protein>
<sequence>MIGIRMTQRHRRSRRYGSRSRNQKVINKIFVIAAIIIVAIIVLFVRNLYFFITERDVTDENRYPVKGVDVSSYQLEIDWKGLEDEGFKFAFVKATEGSSHVDERFEYNWNEANKTDMKIGAYHFLSYDTNGEAQAKNYIDTVNKKLGMLPPVVDVEFYGEYQEKHPAKNTVREVLTTVLDELEDHYHKKPIIYTNSYIYDEYISGIYEDYDIWISAHDIPETLSDGKKWSFCQYTFYGKSENVAAGEKYVDMNVFNGSSWDFRKYD</sequence>
<dbReference type="GO" id="GO:0003796">
    <property type="term" value="F:lysozyme activity"/>
    <property type="evidence" value="ECO:0007669"/>
    <property type="project" value="InterPro"/>
</dbReference>
<dbReference type="RefSeq" id="WP_177268388.1">
    <property type="nucleotide sequence ID" value="NZ_JACRTA010000003.1"/>
</dbReference>
<keyword evidence="2 5" id="KW-0378">Hydrolase</keyword>
<proteinExistence type="inferred from homology"/>
<dbReference type="PROSITE" id="PS51904">
    <property type="entry name" value="GLYCOSYL_HYDROL_F25_2"/>
    <property type="match status" value="1"/>
</dbReference>
<comment type="caution">
    <text evidence="5">The sequence shown here is derived from an EMBL/GenBank/DDBJ whole genome shotgun (WGS) entry which is preliminary data.</text>
</comment>
<dbReference type="GO" id="GO:0009253">
    <property type="term" value="P:peptidoglycan catabolic process"/>
    <property type="evidence" value="ECO:0007669"/>
    <property type="project" value="InterPro"/>
</dbReference>
<evidence type="ECO:0000313" key="6">
    <source>
        <dbReference type="Proteomes" id="UP000610862"/>
    </source>
</evidence>
<dbReference type="GO" id="GO:0016052">
    <property type="term" value="P:carbohydrate catabolic process"/>
    <property type="evidence" value="ECO:0007669"/>
    <property type="project" value="TreeGrafter"/>
</dbReference>
<dbReference type="PANTHER" id="PTHR34135:SF2">
    <property type="entry name" value="LYSOZYME"/>
    <property type="match status" value="1"/>
</dbReference>
<dbReference type="InterPro" id="IPR017853">
    <property type="entry name" value="GH"/>
</dbReference>
<dbReference type="Pfam" id="PF01183">
    <property type="entry name" value="Glyco_hydro_25"/>
    <property type="match status" value="1"/>
</dbReference>
<dbReference type="InterPro" id="IPR018077">
    <property type="entry name" value="Glyco_hydro_fam25_subgr"/>
</dbReference>
<evidence type="ECO:0000313" key="5">
    <source>
        <dbReference type="EMBL" id="MBC8568904.1"/>
    </source>
</evidence>
<gene>
    <name evidence="5" type="ORF">H8692_09060</name>
</gene>
<dbReference type="SUPFAM" id="SSF51445">
    <property type="entry name" value="(Trans)glycosidases"/>
    <property type="match status" value="1"/>
</dbReference>